<dbReference type="Pfam" id="PF13409">
    <property type="entry name" value="GST_N_2"/>
    <property type="match status" value="1"/>
</dbReference>
<dbReference type="GO" id="GO:0006749">
    <property type="term" value="P:glutathione metabolic process"/>
    <property type="evidence" value="ECO:0007669"/>
    <property type="project" value="TreeGrafter"/>
</dbReference>
<evidence type="ECO:0000313" key="3">
    <source>
        <dbReference type="Proteomes" id="UP000242515"/>
    </source>
</evidence>
<dbReference type="EMBL" id="FOGC01000009">
    <property type="protein sequence ID" value="SEQ97106.1"/>
    <property type="molecule type" value="Genomic_DNA"/>
</dbReference>
<organism evidence="2 3">
    <name type="scientific">Rosenbergiella nectarea</name>
    <dbReference type="NCBI Taxonomy" id="988801"/>
    <lineage>
        <taxon>Bacteria</taxon>
        <taxon>Pseudomonadati</taxon>
        <taxon>Pseudomonadota</taxon>
        <taxon>Gammaproteobacteria</taxon>
        <taxon>Enterobacterales</taxon>
        <taxon>Erwiniaceae</taxon>
        <taxon>Rosenbergiella</taxon>
    </lineage>
</organism>
<dbReference type="Gene3D" id="3.40.30.10">
    <property type="entry name" value="Glutaredoxin"/>
    <property type="match status" value="1"/>
</dbReference>
<dbReference type="RefSeq" id="WP_230527465.1">
    <property type="nucleotide sequence ID" value="NZ_FOGC01000009.1"/>
</dbReference>
<keyword evidence="3" id="KW-1185">Reference proteome</keyword>
<evidence type="ECO:0000313" key="2">
    <source>
        <dbReference type="EMBL" id="SEQ97106.1"/>
    </source>
</evidence>
<protein>
    <submittedName>
        <fullName evidence="2">Glutathione S-transferase</fullName>
    </submittedName>
</protein>
<dbReference type="GO" id="GO:0006559">
    <property type="term" value="P:L-phenylalanine catabolic process"/>
    <property type="evidence" value="ECO:0007669"/>
    <property type="project" value="TreeGrafter"/>
</dbReference>
<dbReference type="Gene3D" id="1.20.1050.10">
    <property type="match status" value="1"/>
</dbReference>
<feature type="domain" description="GST N-terminal" evidence="1">
    <location>
        <begin position="1"/>
        <end position="79"/>
    </location>
</feature>
<dbReference type="InterPro" id="IPR004045">
    <property type="entry name" value="Glutathione_S-Trfase_N"/>
</dbReference>
<dbReference type="GO" id="GO:0004364">
    <property type="term" value="F:glutathione transferase activity"/>
    <property type="evidence" value="ECO:0007669"/>
    <property type="project" value="TreeGrafter"/>
</dbReference>
<dbReference type="PANTHER" id="PTHR42673:SF4">
    <property type="entry name" value="MALEYLACETOACETATE ISOMERASE"/>
    <property type="match status" value="1"/>
</dbReference>
<dbReference type="GO" id="GO:0016034">
    <property type="term" value="F:maleylacetoacetate isomerase activity"/>
    <property type="evidence" value="ECO:0007669"/>
    <property type="project" value="TreeGrafter"/>
</dbReference>
<dbReference type="InterPro" id="IPR036249">
    <property type="entry name" value="Thioredoxin-like_sf"/>
</dbReference>
<accession>A0A1H9KD20</accession>
<sequence length="180" mass="19643">MQLSVGTDSTWSLRAMIGIKIAELPVDLRVLALQCASCKSELRSLSPTGLVPFLEDGTLRLHDSLAIIEYLNELSGGKLYPSEQGKRAFSRSLCAEMHAGFSALRQTMPFTLADVSPLIVFSPAQTAEIARVTTLLRGPRGLFIRAINRRPSMLSMPCWPIVYSITVSGCRAQRDGTNSS</sequence>
<keyword evidence="2" id="KW-0808">Transferase</keyword>
<dbReference type="AlphaFoldDB" id="A0A1H9KD20"/>
<name>A0A1H9KD20_9GAMM</name>
<evidence type="ECO:0000259" key="1">
    <source>
        <dbReference type="PROSITE" id="PS50404"/>
    </source>
</evidence>
<proteinExistence type="predicted"/>
<dbReference type="PANTHER" id="PTHR42673">
    <property type="entry name" value="MALEYLACETOACETATE ISOMERASE"/>
    <property type="match status" value="1"/>
</dbReference>
<reference evidence="3" key="1">
    <citation type="submission" date="2016-10" db="EMBL/GenBank/DDBJ databases">
        <authorList>
            <person name="Varghese N."/>
            <person name="Submissions S."/>
        </authorList>
    </citation>
    <scope>NUCLEOTIDE SEQUENCE [LARGE SCALE GENOMIC DNA]</scope>
    <source>
        <strain evidence="3">8N4</strain>
    </source>
</reference>
<dbReference type="STRING" id="988801.SAMN05216522_10978"/>
<dbReference type="SUPFAM" id="SSF52833">
    <property type="entry name" value="Thioredoxin-like"/>
    <property type="match status" value="1"/>
</dbReference>
<gene>
    <name evidence="2" type="ORF">SAMN05216522_10978</name>
</gene>
<dbReference type="PROSITE" id="PS50404">
    <property type="entry name" value="GST_NTER"/>
    <property type="match status" value="1"/>
</dbReference>
<dbReference type="Proteomes" id="UP000242515">
    <property type="component" value="Unassembled WGS sequence"/>
</dbReference>